<evidence type="ECO:0000259" key="2">
    <source>
        <dbReference type="PROSITE" id="PS51832"/>
    </source>
</evidence>
<dbReference type="RefSeq" id="WP_046525216.1">
    <property type="nucleotide sequence ID" value="NZ_LAYY01000026.1"/>
</dbReference>
<dbReference type="Gene3D" id="1.10.3210.10">
    <property type="entry name" value="Hypothetical protein af1432"/>
    <property type="match status" value="1"/>
</dbReference>
<dbReference type="InterPro" id="IPR037522">
    <property type="entry name" value="HD_GYP_dom"/>
</dbReference>
<dbReference type="InterPro" id="IPR003607">
    <property type="entry name" value="HD/PDEase_dom"/>
</dbReference>
<gene>
    <name evidence="3" type="ORF">WQ57_18335</name>
</gene>
<keyword evidence="3" id="KW-0378">Hydrolase</keyword>
<dbReference type="SMART" id="SM00471">
    <property type="entry name" value="HDc"/>
    <property type="match status" value="1"/>
</dbReference>
<dbReference type="InterPro" id="IPR048436">
    <property type="entry name" value="MASE12"/>
</dbReference>
<dbReference type="Pfam" id="PF13487">
    <property type="entry name" value="HD_5"/>
    <property type="match status" value="1"/>
</dbReference>
<protein>
    <submittedName>
        <fullName evidence="3">Metal-dependent phosphohydrolase</fullName>
    </submittedName>
</protein>
<dbReference type="PANTHER" id="PTHR43155">
    <property type="entry name" value="CYCLIC DI-GMP PHOSPHODIESTERASE PA4108-RELATED"/>
    <property type="match status" value="1"/>
</dbReference>
<name>A0A0M2SVF2_9BACI</name>
<dbReference type="AlphaFoldDB" id="A0A0M2SVF2"/>
<dbReference type="PROSITE" id="PS51832">
    <property type="entry name" value="HD_GYP"/>
    <property type="match status" value="1"/>
</dbReference>
<keyword evidence="1" id="KW-0472">Membrane</keyword>
<dbReference type="CDD" id="cd00077">
    <property type="entry name" value="HDc"/>
    <property type="match status" value="1"/>
</dbReference>
<dbReference type="SUPFAM" id="SSF109604">
    <property type="entry name" value="HD-domain/PDEase-like"/>
    <property type="match status" value="1"/>
</dbReference>
<keyword evidence="1" id="KW-0812">Transmembrane</keyword>
<evidence type="ECO:0000313" key="4">
    <source>
        <dbReference type="Proteomes" id="UP000034166"/>
    </source>
</evidence>
<dbReference type="PANTHER" id="PTHR43155:SF2">
    <property type="entry name" value="CYCLIC DI-GMP PHOSPHODIESTERASE PA4108"/>
    <property type="match status" value="1"/>
</dbReference>
<dbReference type="PATRIC" id="fig|1408103.3.peg.4060"/>
<dbReference type="EMBL" id="LAYY01000026">
    <property type="protein sequence ID" value="KKK36610.1"/>
    <property type="molecule type" value="Genomic_DNA"/>
</dbReference>
<proteinExistence type="predicted"/>
<accession>A0A0M2SVF2</accession>
<dbReference type="GO" id="GO:0016787">
    <property type="term" value="F:hydrolase activity"/>
    <property type="evidence" value="ECO:0007669"/>
    <property type="project" value="UniProtKB-KW"/>
</dbReference>
<organism evidence="3 4">
    <name type="scientific">Mesobacillus campisalis</name>
    <dbReference type="NCBI Taxonomy" id="1408103"/>
    <lineage>
        <taxon>Bacteria</taxon>
        <taxon>Bacillati</taxon>
        <taxon>Bacillota</taxon>
        <taxon>Bacilli</taxon>
        <taxon>Bacillales</taxon>
        <taxon>Bacillaceae</taxon>
        <taxon>Mesobacillus</taxon>
    </lineage>
</organism>
<dbReference type="OrthoDB" id="9759601at2"/>
<sequence length="400" mass="45738">MQDKKNQQAFINTENRTLKWFLALFYVIYFFYEIFYQGFYKDFILGGGAADPGILNYVMYALIWGLLPITYLLLKRSNLFVVKYFFVAGYFVISFICESAIFLLSDEWFRSGNAAEVLLLLFAPIFVNTNFFLFVFAGLLLKYVVTGLLFGLTEVFFIIALVIILALISLFILKRFQVYVGAIQTAYNNQLEGIVKGVIATIELKDPYTRGHSERVAFYAKTLATSLNTFSKSELSSFYYACLLHDIGKVSIPDAILMKPGRLTAEEYEVIKTHPDVGTDAIRKVEGLNMSIEVIKYHHERWDGTGYPEQLKGKDIPLMARVVTIADAFDAMTSSRSYRRALSVEDAYNRIVEGKGSQFDPELVEAFQKIFPEWVNYHQTYDWFNGNPLQNKAEGKEVAK</sequence>
<dbReference type="Proteomes" id="UP000034166">
    <property type="component" value="Unassembled WGS sequence"/>
</dbReference>
<comment type="caution">
    <text evidence="3">The sequence shown here is derived from an EMBL/GenBank/DDBJ whole genome shotgun (WGS) entry which is preliminary data.</text>
</comment>
<evidence type="ECO:0000313" key="3">
    <source>
        <dbReference type="EMBL" id="KKK36610.1"/>
    </source>
</evidence>
<feature type="transmembrane region" description="Helical" evidence="1">
    <location>
        <begin position="20"/>
        <end position="39"/>
    </location>
</feature>
<feature type="transmembrane region" description="Helical" evidence="1">
    <location>
        <begin position="117"/>
        <end position="141"/>
    </location>
</feature>
<feature type="transmembrane region" description="Helical" evidence="1">
    <location>
        <begin position="148"/>
        <end position="173"/>
    </location>
</feature>
<reference evidence="3 4" key="1">
    <citation type="submission" date="2015-04" db="EMBL/GenBank/DDBJ databases">
        <title>Taxonomic description and genome sequence of Bacillus campisalis sp. nov., a novel member of the genus Bacillus isolated from solar saltern.</title>
        <authorList>
            <person name="Mathan Kumar R."/>
            <person name="Kaur G."/>
            <person name="Kumar A."/>
            <person name="Singh N.K."/>
            <person name="Kaur N."/>
            <person name="Kumar N."/>
            <person name="Mayilraj S."/>
        </authorList>
    </citation>
    <scope>NUCLEOTIDE SEQUENCE [LARGE SCALE GENOMIC DNA]</scope>
    <source>
        <strain evidence="3 4">SA2-6</strain>
    </source>
</reference>
<feature type="domain" description="HD-GYP" evidence="2">
    <location>
        <begin position="187"/>
        <end position="383"/>
    </location>
</feature>
<evidence type="ECO:0000256" key="1">
    <source>
        <dbReference type="SAM" id="Phobius"/>
    </source>
</evidence>
<feature type="transmembrane region" description="Helical" evidence="1">
    <location>
        <begin position="81"/>
        <end position="105"/>
    </location>
</feature>
<keyword evidence="1" id="KW-1133">Transmembrane helix</keyword>
<keyword evidence="4" id="KW-1185">Reference proteome</keyword>
<dbReference type="Pfam" id="PF20971">
    <property type="entry name" value="MASE12"/>
    <property type="match status" value="1"/>
</dbReference>
<feature type="transmembrane region" description="Helical" evidence="1">
    <location>
        <begin position="54"/>
        <end position="74"/>
    </location>
</feature>